<evidence type="ECO:0000256" key="5">
    <source>
        <dbReference type="ARBA" id="ARBA00022917"/>
    </source>
</evidence>
<evidence type="ECO:0000256" key="6">
    <source>
        <dbReference type="ARBA" id="ARBA00023146"/>
    </source>
</evidence>
<dbReference type="SUPFAM" id="SSF47323">
    <property type="entry name" value="Anticodon-binding domain of a subclass of class I aminoacyl-tRNA synthetases"/>
    <property type="match status" value="1"/>
</dbReference>
<dbReference type="SUPFAM" id="SSF52374">
    <property type="entry name" value="Nucleotidylyl transferase"/>
    <property type="match status" value="1"/>
</dbReference>
<dbReference type="Gene3D" id="1.10.730.10">
    <property type="entry name" value="Isoleucyl-tRNA Synthetase, Domain 1"/>
    <property type="match status" value="1"/>
</dbReference>
<feature type="non-terminal residue" evidence="9">
    <location>
        <position position="1"/>
    </location>
</feature>
<dbReference type="EMBL" id="PEZJ01000014">
    <property type="protein sequence ID" value="PIS14008.1"/>
    <property type="molecule type" value="Genomic_DNA"/>
</dbReference>
<keyword evidence="4 7" id="KW-0067">ATP-binding</keyword>
<name>A0A2H0WQ03_9BACT</name>
<proteinExistence type="inferred from homology"/>
<evidence type="ECO:0000259" key="8">
    <source>
        <dbReference type="Pfam" id="PF09334"/>
    </source>
</evidence>
<dbReference type="InterPro" id="IPR015413">
    <property type="entry name" value="Methionyl/Leucyl_tRNA_Synth"/>
</dbReference>
<dbReference type="Pfam" id="PF09334">
    <property type="entry name" value="tRNA-synt_1g"/>
    <property type="match status" value="1"/>
</dbReference>
<accession>A0A2H0WQ03</accession>
<dbReference type="Proteomes" id="UP000230033">
    <property type="component" value="Unassembled WGS sequence"/>
</dbReference>
<dbReference type="GO" id="GO:0004825">
    <property type="term" value="F:methionine-tRNA ligase activity"/>
    <property type="evidence" value="ECO:0007669"/>
    <property type="project" value="UniProtKB-EC"/>
</dbReference>
<evidence type="ECO:0000256" key="3">
    <source>
        <dbReference type="ARBA" id="ARBA00022741"/>
    </source>
</evidence>
<feature type="domain" description="Methionyl/Leucyl tRNA synthetase" evidence="8">
    <location>
        <begin position="2"/>
        <end position="156"/>
    </location>
</feature>
<dbReference type="Gene3D" id="3.40.50.620">
    <property type="entry name" value="HUPs"/>
    <property type="match status" value="1"/>
</dbReference>
<sequence>GDLSISRANVPWGIPIPWDKSQTIYVWFDALINYYSALKITGKEDFWPADLHLIGKEILWFHAVIWEAMLMAAKLPVPKEVFAHNFYMIDGRKMSKSLGNVIAPQQLMDKFGPEATRYLIASSFPYDKDSDVGLQRFTEKYNADLANGLGNLVARVAKLCETKNYSPSNFESASLKIAGYHDFMQKFQVNLALEEIWKQIKALDVLINNQKPWEKADEEAQTTLTTAVGNILSIAKAVEPFLPETAAKIEKQFAGPKIKSAKPLFPRI</sequence>
<evidence type="ECO:0000256" key="1">
    <source>
        <dbReference type="ARBA" id="ARBA00012838"/>
    </source>
</evidence>
<keyword evidence="5 7" id="KW-0648">Protein biosynthesis</keyword>
<dbReference type="PANTHER" id="PTHR43326:SF1">
    <property type="entry name" value="METHIONINE--TRNA LIGASE, MITOCHONDRIAL"/>
    <property type="match status" value="1"/>
</dbReference>
<gene>
    <name evidence="9" type="ORF">COT65_01065</name>
</gene>
<dbReference type="GO" id="GO:0005524">
    <property type="term" value="F:ATP binding"/>
    <property type="evidence" value="ECO:0007669"/>
    <property type="project" value="UniProtKB-KW"/>
</dbReference>
<dbReference type="PRINTS" id="PR01041">
    <property type="entry name" value="TRNASYNTHMET"/>
</dbReference>
<dbReference type="PANTHER" id="PTHR43326">
    <property type="entry name" value="METHIONYL-TRNA SYNTHETASE"/>
    <property type="match status" value="1"/>
</dbReference>
<evidence type="ECO:0000313" key="9">
    <source>
        <dbReference type="EMBL" id="PIS14008.1"/>
    </source>
</evidence>
<dbReference type="AlphaFoldDB" id="A0A2H0WQ03"/>
<dbReference type="InterPro" id="IPR014729">
    <property type="entry name" value="Rossmann-like_a/b/a_fold"/>
</dbReference>
<organism evidence="9 10">
    <name type="scientific">Candidatus Shapirobacteria bacterium CG09_land_8_20_14_0_10_47_13</name>
    <dbReference type="NCBI Taxonomy" id="1974481"/>
    <lineage>
        <taxon>Bacteria</taxon>
        <taxon>Candidatus Shapironibacteriota</taxon>
    </lineage>
</organism>
<comment type="similarity">
    <text evidence="7">Belongs to the class-I aminoacyl-tRNA synthetase family.</text>
</comment>
<reference evidence="10" key="1">
    <citation type="submission" date="2017-09" db="EMBL/GenBank/DDBJ databases">
        <title>Depth-based differentiation of microbial function through sediment-hosted aquifers and enrichment of novel symbionts in the deep terrestrial subsurface.</title>
        <authorList>
            <person name="Probst A.J."/>
            <person name="Ladd B."/>
            <person name="Jarett J.K."/>
            <person name="Geller-Mcgrath D.E."/>
            <person name="Sieber C.M.K."/>
            <person name="Emerson J.B."/>
            <person name="Anantharaman K."/>
            <person name="Thomas B.C."/>
            <person name="Malmstrom R."/>
            <person name="Stieglmeier M."/>
            <person name="Klingl A."/>
            <person name="Woyke T."/>
            <person name="Ryan C.M."/>
            <person name="Banfield J.F."/>
        </authorList>
    </citation>
    <scope>NUCLEOTIDE SEQUENCE [LARGE SCALE GENOMIC DNA]</scope>
</reference>
<evidence type="ECO:0000256" key="7">
    <source>
        <dbReference type="RuleBase" id="RU363039"/>
    </source>
</evidence>
<comment type="caution">
    <text evidence="9">The sequence shown here is derived from an EMBL/GenBank/DDBJ whole genome shotgun (WGS) entry which is preliminary data.</text>
</comment>
<dbReference type="InterPro" id="IPR033911">
    <property type="entry name" value="MetRS_core"/>
</dbReference>
<evidence type="ECO:0000256" key="4">
    <source>
        <dbReference type="ARBA" id="ARBA00022840"/>
    </source>
</evidence>
<dbReference type="InterPro" id="IPR009080">
    <property type="entry name" value="tRNAsynth_Ia_anticodon-bd"/>
</dbReference>
<dbReference type="EC" id="6.1.1.10" evidence="1"/>
<protein>
    <recommendedName>
        <fullName evidence="1">methionine--tRNA ligase</fullName>
        <ecNumber evidence="1">6.1.1.10</ecNumber>
    </recommendedName>
</protein>
<evidence type="ECO:0000313" key="10">
    <source>
        <dbReference type="Proteomes" id="UP000230033"/>
    </source>
</evidence>
<evidence type="ECO:0000256" key="2">
    <source>
        <dbReference type="ARBA" id="ARBA00022598"/>
    </source>
</evidence>
<keyword evidence="6 7" id="KW-0030">Aminoacyl-tRNA synthetase</keyword>
<keyword evidence="3 7" id="KW-0547">Nucleotide-binding</keyword>
<dbReference type="InterPro" id="IPR023457">
    <property type="entry name" value="Met-tRNA_synth_2"/>
</dbReference>
<keyword evidence="2 7" id="KW-0436">Ligase</keyword>
<dbReference type="GO" id="GO:0006431">
    <property type="term" value="P:methionyl-tRNA aminoacylation"/>
    <property type="evidence" value="ECO:0007669"/>
    <property type="project" value="InterPro"/>
</dbReference>